<protein>
    <submittedName>
        <fullName evidence="3">Uncharacterized protein</fullName>
    </submittedName>
</protein>
<organism evidence="3 4">
    <name type="scientific">Amborella trichopoda</name>
    <dbReference type="NCBI Taxonomy" id="13333"/>
    <lineage>
        <taxon>Eukaryota</taxon>
        <taxon>Viridiplantae</taxon>
        <taxon>Streptophyta</taxon>
        <taxon>Embryophyta</taxon>
        <taxon>Tracheophyta</taxon>
        <taxon>Spermatophyta</taxon>
        <taxon>Magnoliopsida</taxon>
        <taxon>Amborellales</taxon>
        <taxon>Amborellaceae</taxon>
        <taxon>Amborella</taxon>
    </lineage>
</organism>
<keyword evidence="2" id="KW-0472">Membrane</keyword>
<keyword evidence="2" id="KW-0812">Transmembrane</keyword>
<sequence length="332" mass="36809">MAVLSLQFLQIPPFSSLKITLTSLSKPRIGVSLSSGWLMEKTTFGVSSMAGLFLVRCRSEEREAIGEPGIKELLSGMVDKRVEELLNKEENKEILGDLEEAIRRVDDAKMELKIIEKQQRETQEMKAYIRKMEERSLEIAECQRDLLAAKVMVEEAERSLSQSIDGLNSGNELLEGEIDEMDRERERLESVKASLVSSFVGLIASLPVSFSRPVSGLQLSLHLAFAFVGCALFGVTFRYAVRRDLDNIQLKTGTVTAFGLIKGLAGLEAGLPPNFDGEKLWSLAYEGALLVSENIFIFLFASIALDFCFKTSLLSPFPIQKRLSGADLTSDL</sequence>
<keyword evidence="1" id="KW-0175">Coiled coil</keyword>
<proteinExistence type="predicted"/>
<dbReference type="HOGENOM" id="CLU_076751_0_0_1"/>
<dbReference type="EMBL" id="KI392798">
    <property type="protein sequence ID" value="ERN10775.1"/>
    <property type="molecule type" value="Genomic_DNA"/>
</dbReference>
<dbReference type="KEGG" id="atr:18438957"/>
<dbReference type="Gramene" id="ERN10775">
    <property type="protein sequence ID" value="ERN10775"/>
    <property type="gene ID" value="AMTR_s00027p00217000"/>
</dbReference>
<evidence type="ECO:0000256" key="2">
    <source>
        <dbReference type="SAM" id="Phobius"/>
    </source>
</evidence>
<gene>
    <name evidence="3" type="ORF">AMTR_s00027p00217000</name>
</gene>
<feature type="transmembrane region" description="Helical" evidence="2">
    <location>
        <begin position="222"/>
        <end position="241"/>
    </location>
</feature>
<name>W1PU10_AMBTC</name>
<feature type="coiled-coil region" evidence="1">
    <location>
        <begin position="91"/>
        <end position="194"/>
    </location>
</feature>
<dbReference type="OMA" id="AECQREI"/>
<dbReference type="PANTHER" id="PTHR36383:SF1">
    <property type="entry name" value="PROTEIN, PUTATIVE-RELATED"/>
    <property type="match status" value="1"/>
</dbReference>
<dbReference type="OrthoDB" id="198474at2759"/>
<dbReference type="PANTHER" id="PTHR36383">
    <property type="entry name" value="OS09G0529350 PROTEIN"/>
    <property type="match status" value="1"/>
</dbReference>
<dbReference type="Proteomes" id="UP000017836">
    <property type="component" value="Unassembled WGS sequence"/>
</dbReference>
<dbReference type="STRING" id="13333.W1PU10"/>
<reference evidence="4" key="1">
    <citation type="journal article" date="2013" name="Science">
        <title>The Amborella genome and the evolution of flowering plants.</title>
        <authorList>
            <consortium name="Amborella Genome Project"/>
        </authorList>
    </citation>
    <scope>NUCLEOTIDE SEQUENCE [LARGE SCALE GENOMIC DNA]</scope>
</reference>
<evidence type="ECO:0000256" key="1">
    <source>
        <dbReference type="SAM" id="Coils"/>
    </source>
</evidence>
<keyword evidence="2" id="KW-1133">Transmembrane helix</keyword>
<dbReference type="eggNOG" id="ENOG502QRMN">
    <property type="taxonomic scope" value="Eukaryota"/>
</dbReference>
<keyword evidence="4" id="KW-1185">Reference proteome</keyword>
<evidence type="ECO:0000313" key="3">
    <source>
        <dbReference type="EMBL" id="ERN10775.1"/>
    </source>
</evidence>
<accession>W1PU10</accession>
<evidence type="ECO:0000313" key="4">
    <source>
        <dbReference type="Proteomes" id="UP000017836"/>
    </source>
</evidence>
<dbReference type="AlphaFoldDB" id="W1PU10"/>